<dbReference type="RefSeq" id="WP_269817573.1">
    <property type="nucleotide sequence ID" value="NZ_CP114976.1"/>
</dbReference>
<feature type="domain" description="Calcineurin-like phosphoesterase" evidence="8">
    <location>
        <begin position="1"/>
        <end position="103"/>
    </location>
</feature>
<keyword evidence="4 7" id="KW-0540">Nuclease</keyword>
<organism evidence="10 11">
    <name type="scientific">Denitrificimonas caeni</name>
    <dbReference type="NCBI Taxonomy" id="521720"/>
    <lineage>
        <taxon>Bacteria</taxon>
        <taxon>Pseudomonadati</taxon>
        <taxon>Pseudomonadota</taxon>
        <taxon>Gammaproteobacteria</taxon>
        <taxon>Pseudomonadales</taxon>
        <taxon>Pseudomonadaceae</taxon>
        <taxon>Denitrificimonas</taxon>
    </lineage>
</organism>
<evidence type="ECO:0000256" key="2">
    <source>
        <dbReference type="ARBA" id="ARBA00011322"/>
    </source>
</evidence>
<evidence type="ECO:0000313" key="11">
    <source>
        <dbReference type="Proteomes" id="UP001212189"/>
    </source>
</evidence>
<dbReference type="InterPro" id="IPR041796">
    <property type="entry name" value="Mre11_N"/>
</dbReference>
<evidence type="ECO:0000259" key="8">
    <source>
        <dbReference type="Pfam" id="PF00149"/>
    </source>
</evidence>
<accession>A0AAE9VM60</accession>
<comment type="function">
    <text evidence="7">SbcCD cleaves DNA hairpin structures. These structures can inhibit DNA replication and are intermediates in certain DNA recombination reactions. The complex acts as a 3'-&gt;5' double strand exonuclease that can open hairpins. It also has a 5' single-strand endonuclease activity.</text>
</comment>
<dbReference type="Proteomes" id="UP001212189">
    <property type="component" value="Chromosome"/>
</dbReference>
<evidence type="ECO:0000256" key="7">
    <source>
        <dbReference type="RuleBase" id="RU363069"/>
    </source>
</evidence>
<dbReference type="InterPro" id="IPR026843">
    <property type="entry name" value="SbcD_C"/>
</dbReference>
<evidence type="ECO:0000259" key="9">
    <source>
        <dbReference type="Pfam" id="PF12320"/>
    </source>
</evidence>
<evidence type="ECO:0000256" key="1">
    <source>
        <dbReference type="ARBA" id="ARBA00010555"/>
    </source>
</evidence>
<dbReference type="EMBL" id="CP114976">
    <property type="protein sequence ID" value="WBE24630.1"/>
    <property type="molecule type" value="Genomic_DNA"/>
</dbReference>
<dbReference type="GO" id="GO:0006260">
    <property type="term" value="P:DNA replication"/>
    <property type="evidence" value="ECO:0007669"/>
    <property type="project" value="UniProtKB-KW"/>
</dbReference>
<keyword evidence="6 7" id="KW-0269">Exonuclease</keyword>
<dbReference type="KEGG" id="dce:O6P33_09665"/>
<evidence type="ECO:0000313" key="10">
    <source>
        <dbReference type="EMBL" id="WBE24630.1"/>
    </source>
</evidence>
<keyword evidence="7" id="KW-0255">Endonuclease</keyword>
<dbReference type="InterPro" id="IPR029052">
    <property type="entry name" value="Metallo-depent_PP-like"/>
</dbReference>
<name>A0AAE9VM60_9GAMM</name>
<evidence type="ECO:0000256" key="6">
    <source>
        <dbReference type="ARBA" id="ARBA00022839"/>
    </source>
</evidence>
<dbReference type="CDD" id="cd00840">
    <property type="entry name" value="MPP_Mre11_N"/>
    <property type="match status" value="1"/>
</dbReference>
<dbReference type="SUPFAM" id="SSF56300">
    <property type="entry name" value="Metallo-dependent phosphatases"/>
    <property type="match status" value="1"/>
</dbReference>
<dbReference type="Pfam" id="PF12320">
    <property type="entry name" value="SbcD_C"/>
    <property type="match status" value="1"/>
</dbReference>
<dbReference type="GO" id="GO:0008408">
    <property type="term" value="F:3'-5' exonuclease activity"/>
    <property type="evidence" value="ECO:0007669"/>
    <property type="project" value="InterPro"/>
</dbReference>
<sequence length="406" mass="44489">MRILHTSDWHLGQHFMGKTRQAEHRAWCDWLVQTVQDQQADALIIAGDIFDTGTPPSYAREQYNDFIVQMHGTGCQLVIVAGNHDSVAMLNESKGLLGKLNTQVIATVGAEPDEQVLLLTQRNGDVGAIVCAIPFLRPRDIQRSQAGQSADDKQSDLQQAIAEHYAQLHARAEAKCAELGVKVPIIGTGHLTTVGVSLTESVREIYVGSLTAFPTDAFPAFDYLALGHIHRPQKVAGLEHIRYSGSPIALSFDESKQQKELLQIDLDSTGLQAVQVIEIPCFQRLISLKGSLAELEQQFAALAGELDSTAVAWLEIQVEVDDYYADLDERVTALCAELPVEVLRVRRLRGNKVAGLTGDSGEVLAELSPNEVFAKRLENEELSTDEVKVLTGLHGQVLEALQETDL</sequence>
<dbReference type="Pfam" id="PF00149">
    <property type="entry name" value="Metallophos"/>
    <property type="match status" value="1"/>
</dbReference>
<comment type="subunit">
    <text evidence="2 7">Heterodimer of SbcC and SbcD.</text>
</comment>
<reference evidence="10 11" key="1">
    <citation type="submission" date="2022-12" db="EMBL/GenBank/DDBJ databases">
        <title>Coexistence and Characterization of a Novel Tigecycline Resistance gene tet(X) variant and blaNDM-1 in a Pseudomonas caeni Isolate of Chicken Origin.</title>
        <authorList>
            <person name="Lu X."/>
            <person name="Zhang L."/>
            <person name="Li R."/>
            <person name="Wang Z."/>
        </authorList>
    </citation>
    <scope>NUCLEOTIDE SEQUENCE [LARGE SCALE GENOMIC DNA]</scope>
    <source>
        <strain evidence="10 11">CE14</strain>
    </source>
</reference>
<dbReference type="InterPro" id="IPR050535">
    <property type="entry name" value="DNA_Repair-Maintenance_Comp"/>
</dbReference>
<dbReference type="Gene3D" id="3.60.21.10">
    <property type="match status" value="1"/>
</dbReference>
<proteinExistence type="inferred from homology"/>
<keyword evidence="5 7" id="KW-0378">Hydrolase</keyword>
<dbReference type="NCBIfam" id="NF008206">
    <property type="entry name" value="PRK10966.1"/>
    <property type="match status" value="1"/>
</dbReference>
<protein>
    <recommendedName>
        <fullName evidence="3 7">Nuclease SbcCD subunit D</fullName>
    </recommendedName>
</protein>
<comment type="similarity">
    <text evidence="1 7">Belongs to the SbcD family.</text>
</comment>
<dbReference type="InterPro" id="IPR004843">
    <property type="entry name" value="Calcineurin-like_PHP"/>
</dbReference>
<keyword evidence="11" id="KW-1185">Reference proteome</keyword>
<keyword evidence="7" id="KW-0235">DNA replication</keyword>
<dbReference type="GO" id="GO:0004519">
    <property type="term" value="F:endonuclease activity"/>
    <property type="evidence" value="ECO:0007669"/>
    <property type="project" value="UniProtKB-KW"/>
</dbReference>
<gene>
    <name evidence="7 10" type="primary">sbcD</name>
    <name evidence="10" type="ORF">O6P33_09665</name>
</gene>
<evidence type="ECO:0000256" key="4">
    <source>
        <dbReference type="ARBA" id="ARBA00022722"/>
    </source>
</evidence>
<feature type="domain" description="Nuclease SbcCD subunit D C-terminal" evidence="9">
    <location>
        <begin position="281"/>
        <end position="380"/>
    </location>
</feature>
<evidence type="ECO:0000256" key="5">
    <source>
        <dbReference type="ARBA" id="ARBA00022801"/>
    </source>
</evidence>
<dbReference type="AlphaFoldDB" id="A0AAE9VM60"/>
<evidence type="ECO:0000256" key="3">
    <source>
        <dbReference type="ARBA" id="ARBA00013365"/>
    </source>
</evidence>
<dbReference type="InterPro" id="IPR004593">
    <property type="entry name" value="SbcD"/>
</dbReference>
<dbReference type="PANTHER" id="PTHR30337:SF0">
    <property type="entry name" value="NUCLEASE SBCCD SUBUNIT D"/>
    <property type="match status" value="1"/>
</dbReference>
<keyword evidence="7" id="KW-0233">DNA recombination</keyword>
<dbReference type="GO" id="GO:0006310">
    <property type="term" value="P:DNA recombination"/>
    <property type="evidence" value="ECO:0007669"/>
    <property type="project" value="UniProtKB-KW"/>
</dbReference>
<dbReference type="NCBIfam" id="TIGR00619">
    <property type="entry name" value="sbcd"/>
    <property type="match status" value="1"/>
</dbReference>
<dbReference type="PANTHER" id="PTHR30337">
    <property type="entry name" value="COMPONENT OF ATP-DEPENDENT DSDNA EXONUCLEASE"/>
    <property type="match status" value="1"/>
</dbReference>
<dbReference type="Gene3D" id="3.30.160.720">
    <property type="match status" value="1"/>
</dbReference>